<dbReference type="AlphaFoldDB" id="A0AAX2KW39"/>
<evidence type="ECO:0000313" key="1">
    <source>
        <dbReference type="EMBL" id="STQ83215.1"/>
    </source>
</evidence>
<protein>
    <submittedName>
        <fullName evidence="1">Uncharacterized protein</fullName>
    </submittedName>
</protein>
<sequence>MKNEKLAKGEMNLNALFIGTKPKTDNYIKTC</sequence>
<dbReference type="Proteomes" id="UP000254396">
    <property type="component" value="Unassembled WGS sequence"/>
</dbReference>
<accession>A0AAX2KW39</accession>
<reference evidence="1 2" key="1">
    <citation type="submission" date="2018-06" db="EMBL/GenBank/DDBJ databases">
        <authorList>
            <consortium name="Pathogen Informatics"/>
            <person name="Doyle S."/>
        </authorList>
    </citation>
    <scope>NUCLEOTIDE SEQUENCE [LARGE SCALE GENOMIC DNA]</scope>
    <source>
        <strain evidence="1 2">NCTC13379</strain>
    </source>
</reference>
<dbReference type="EMBL" id="UGIX01000008">
    <property type="protein sequence ID" value="STQ83215.1"/>
    <property type="molecule type" value="Genomic_DNA"/>
</dbReference>
<evidence type="ECO:0000313" key="2">
    <source>
        <dbReference type="Proteomes" id="UP000254396"/>
    </source>
</evidence>
<name>A0AAX2KW39_ENTFL</name>
<proteinExistence type="predicted"/>
<gene>
    <name evidence="1" type="ORF">NCTC13379_03663</name>
</gene>
<comment type="caution">
    <text evidence="1">The sequence shown here is derived from an EMBL/GenBank/DDBJ whole genome shotgun (WGS) entry which is preliminary data.</text>
</comment>
<organism evidence="1 2">
    <name type="scientific">Enterococcus faecalis</name>
    <name type="common">Streptococcus faecalis</name>
    <dbReference type="NCBI Taxonomy" id="1351"/>
    <lineage>
        <taxon>Bacteria</taxon>
        <taxon>Bacillati</taxon>
        <taxon>Bacillota</taxon>
        <taxon>Bacilli</taxon>
        <taxon>Lactobacillales</taxon>
        <taxon>Enterococcaceae</taxon>
        <taxon>Enterococcus</taxon>
    </lineage>
</organism>